<keyword evidence="9" id="KW-0966">Cell projection</keyword>
<dbReference type="EMBL" id="CADIJX010000001">
    <property type="protein sequence ID" value="CAB3627099.1"/>
    <property type="molecule type" value="Genomic_DNA"/>
</dbReference>
<keyword evidence="1" id="KW-0963">Cytoplasm</keyword>
<reference evidence="9 10" key="1">
    <citation type="submission" date="2020-04" db="EMBL/GenBank/DDBJ databases">
        <authorList>
            <person name="De Canck E."/>
        </authorList>
    </citation>
    <scope>NUCLEOTIDE SEQUENCE [LARGE SCALE GENOMIC DNA]</scope>
    <source>
        <strain evidence="9 10">LMG 3431</strain>
    </source>
</reference>
<dbReference type="InterPro" id="IPR023559">
    <property type="entry name" value="Flagellar_FlhD"/>
</dbReference>
<keyword evidence="9" id="KW-0282">Flagellum</keyword>
<evidence type="ECO:0000256" key="1">
    <source>
        <dbReference type="ARBA" id="ARBA00022490"/>
    </source>
</evidence>
<dbReference type="GO" id="GO:0003677">
    <property type="term" value="F:DNA binding"/>
    <property type="evidence" value="ECO:0007669"/>
    <property type="project" value="UniProtKB-KW"/>
</dbReference>
<protein>
    <submittedName>
        <fullName evidence="9">Flagellar transcriptional regulator FlhD</fullName>
    </submittedName>
</protein>
<evidence type="ECO:0000256" key="8">
    <source>
        <dbReference type="ARBA" id="ARBA00025431"/>
    </source>
</evidence>
<dbReference type="GO" id="GO:0045893">
    <property type="term" value="P:positive regulation of DNA-templated transcription"/>
    <property type="evidence" value="ECO:0007669"/>
    <property type="project" value="InterPro"/>
</dbReference>
<dbReference type="Gene3D" id="1.10.4000.10">
    <property type="entry name" value="Flagellar transcriptional activator FlhD"/>
    <property type="match status" value="1"/>
</dbReference>
<gene>
    <name evidence="9" type="primary">flhD_1</name>
    <name evidence="9" type="ORF">LMG3431_00472</name>
</gene>
<keyword evidence="7" id="KW-0804">Transcription</keyword>
<evidence type="ECO:0000256" key="4">
    <source>
        <dbReference type="ARBA" id="ARBA00023125"/>
    </source>
</evidence>
<keyword evidence="4" id="KW-0238">DNA-binding</keyword>
<evidence type="ECO:0000256" key="2">
    <source>
        <dbReference type="ARBA" id="ARBA00022795"/>
    </source>
</evidence>
<evidence type="ECO:0000256" key="6">
    <source>
        <dbReference type="ARBA" id="ARBA00023159"/>
    </source>
</evidence>
<keyword evidence="10" id="KW-1185">Reference proteome</keyword>
<dbReference type="GO" id="GO:0044780">
    <property type="term" value="P:bacterial-type flagellum assembly"/>
    <property type="evidence" value="ECO:0007669"/>
    <property type="project" value="InterPro"/>
</dbReference>
<evidence type="ECO:0000256" key="7">
    <source>
        <dbReference type="ARBA" id="ARBA00023163"/>
    </source>
</evidence>
<dbReference type="Proteomes" id="UP000494108">
    <property type="component" value="Unassembled WGS sequence"/>
</dbReference>
<evidence type="ECO:0000313" key="10">
    <source>
        <dbReference type="Proteomes" id="UP000494108"/>
    </source>
</evidence>
<name>A0A6S6YJ19_9BURK</name>
<dbReference type="AlphaFoldDB" id="A0A6S6YJ19"/>
<dbReference type="InterPro" id="IPR036194">
    <property type="entry name" value="FlhD_sf"/>
</dbReference>
<dbReference type="Pfam" id="PF05247">
    <property type="entry name" value="FlhD"/>
    <property type="match status" value="1"/>
</dbReference>
<keyword evidence="3" id="KW-0805">Transcription regulation</keyword>
<accession>A0A6S6YJ19</accession>
<keyword evidence="2" id="KW-1005">Bacterial flagellum biogenesis</keyword>
<organism evidence="9 10">
    <name type="scientific">Achromobacter pestifer</name>
    <dbReference type="NCBI Taxonomy" id="1353889"/>
    <lineage>
        <taxon>Bacteria</taxon>
        <taxon>Pseudomonadati</taxon>
        <taxon>Pseudomonadota</taxon>
        <taxon>Betaproteobacteria</taxon>
        <taxon>Burkholderiales</taxon>
        <taxon>Alcaligenaceae</taxon>
        <taxon>Achromobacter</taxon>
    </lineage>
</organism>
<proteinExistence type="predicted"/>
<keyword evidence="6" id="KW-0010">Activator</keyword>
<keyword evidence="5" id="KW-1015">Disulfide bond</keyword>
<keyword evidence="9" id="KW-0969">Cilium</keyword>
<sequence>MPRSTELLRDIHETNLMYLLLLQRMARTGNAAAMAGLQISQPACQWLAALQHDDLVKMSRCSVLLAQLDLAPHMLLSALSQGIDATLASRLSTGAPPERKMVEQP</sequence>
<evidence type="ECO:0000313" key="9">
    <source>
        <dbReference type="EMBL" id="CAB3627099.1"/>
    </source>
</evidence>
<evidence type="ECO:0000256" key="5">
    <source>
        <dbReference type="ARBA" id="ARBA00023157"/>
    </source>
</evidence>
<dbReference type="SUPFAM" id="SSF63592">
    <property type="entry name" value="Flagellar transcriptional activator FlhD"/>
    <property type="match status" value="1"/>
</dbReference>
<comment type="function">
    <text evidence="8">Functions in complex with FlhC as a master transcriptional regulator that regulates transcription of several flagellar and non-flagellar operons by binding to their promoter region. Activates expression of class 2 flagellar genes, including fliA, which is a flagellum-specific sigma factor that turns on the class 3 genes. Also regulates genes whose products function in a variety of physiological pathways.</text>
</comment>
<evidence type="ECO:0000256" key="3">
    <source>
        <dbReference type="ARBA" id="ARBA00023015"/>
    </source>
</evidence>